<gene>
    <name evidence="1" type="ORF">CROQUDRAFT_91355</name>
</gene>
<sequence length="79" mass="8821">MILVEAKALLELTAITVFIQVLHELDNPDLLIETQSASHFNGGVTCSEICHRTVSIADCCDMVLHWGCDDSVSFWQWSL</sequence>
<evidence type="ECO:0000313" key="2">
    <source>
        <dbReference type="Proteomes" id="UP000886653"/>
    </source>
</evidence>
<keyword evidence="2" id="KW-1185">Reference proteome</keyword>
<dbReference type="Proteomes" id="UP000886653">
    <property type="component" value="Unassembled WGS sequence"/>
</dbReference>
<proteinExistence type="predicted"/>
<protein>
    <submittedName>
        <fullName evidence="1">Uncharacterized protein</fullName>
    </submittedName>
</protein>
<dbReference type="AlphaFoldDB" id="A0A9P6TD95"/>
<comment type="caution">
    <text evidence="1">The sequence shown here is derived from an EMBL/GenBank/DDBJ whole genome shotgun (WGS) entry which is preliminary data.</text>
</comment>
<reference evidence="1" key="1">
    <citation type="submission" date="2013-11" db="EMBL/GenBank/DDBJ databases">
        <title>Genome sequence of the fusiform rust pathogen reveals effectors for host alternation and coevolution with pine.</title>
        <authorList>
            <consortium name="DOE Joint Genome Institute"/>
            <person name="Smith K."/>
            <person name="Pendleton A."/>
            <person name="Kubisiak T."/>
            <person name="Anderson C."/>
            <person name="Salamov A."/>
            <person name="Aerts A."/>
            <person name="Riley R."/>
            <person name="Clum A."/>
            <person name="Lindquist E."/>
            <person name="Ence D."/>
            <person name="Campbell M."/>
            <person name="Kronenberg Z."/>
            <person name="Feau N."/>
            <person name="Dhillon B."/>
            <person name="Hamelin R."/>
            <person name="Burleigh J."/>
            <person name="Smith J."/>
            <person name="Yandell M."/>
            <person name="Nelson C."/>
            <person name="Grigoriev I."/>
            <person name="Davis J."/>
        </authorList>
    </citation>
    <scope>NUCLEOTIDE SEQUENCE</scope>
    <source>
        <strain evidence="1">G11</strain>
    </source>
</reference>
<dbReference type="EMBL" id="MU167247">
    <property type="protein sequence ID" value="KAG0147460.1"/>
    <property type="molecule type" value="Genomic_DNA"/>
</dbReference>
<evidence type="ECO:0000313" key="1">
    <source>
        <dbReference type="EMBL" id="KAG0147460.1"/>
    </source>
</evidence>
<accession>A0A9P6TD95</accession>
<organism evidence="1 2">
    <name type="scientific">Cronartium quercuum f. sp. fusiforme G11</name>
    <dbReference type="NCBI Taxonomy" id="708437"/>
    <lineage>
        <taxon>Eukaryota</taxon>
        <taxon>Fungi</taxon>
        <taxon>Dikarya</taxon>
        <taxon>Basidiomycota</taxon>
        <taxon>Pucciniomycotina</taxon>
        <taxon>Pucciniomycetes</taxon>
        <taxon>Pucciniales</taxon>
        <taxon>Coleosporiaceae</taxon>
        <taxon>Cronartium</taxon>
    </lineage>
</organism>
<name>A0A9P6TD95_9BASI</name>